<dbReference type="RefSeq" id="WP_084409920.1">
    <property type="nucleotide sequence ID" value="NZ_FWXR01000007.1"/>
</dbReference>
<organism evidence="3 4">
    <name type="scientific">Fulvimarina manganoxydans</name>
    <dbReference type="NCBI Taxonomy" id="937218"/>
    <lineage>
        <taxon>Bacteria</taxon>
        <taxon>Pseudomonadati</taxon>
        <taxon>Pseudomonadota</taxon>
        <taxon>Alphaproteobacteria</taxon>
        <taxon>Hyphomicrobiales</taxon>
        <taxon>Aurantimonadaceae</taxon>
        <taxon>Fulvimarina</taxon>
    </lineage>
</organism>
<protein>
    <submittedName>
        <fullName evidence="3">Uncharacterized protein</fullName>
    </submittedName>
</protein>
<dbReference type="EMBL" id="FWXR01000007">
    <property type="protein sequence ID" value="SMC75742.1"/>
    <property type="molecule type" value="Genomic_DNA"/>
</dbReference>
<evidence type="ECO:0000256" key="2">
    <source>
        <dbReference type="SAM" id="SignalP"/>
    </source>
</evidence>
<sequence length="582" mass="61710">MRYFRGLLRGSATLCLLPALALAPAMAQDGLRDGAALAAPLQPSSARQELVDIGSLFALTLPYAFDFAVSVGRSFAIVSYGTRRYDQITDSFVITDLRIARGDFQMAIDQLRIAPTETIIEGFAIDTRALPLDPTVRAVLERLDKEILNLKSSIVSDVAPSSGDVRFSMTVSGDEVARLEVAADLRRFHLLAPIEGVTPPGQDVQFAGQLVTARGDLTDAGLVEAITTTIGEKNDLDAVQARDMASAMAGIAIASMFASLPGGSTSELDGAAQSWSVAVQEFLRDPDRLSIRLDPARPFDLAAFNDGEVLAADVLALRPSVTNGPVDRVPLISNAAATSAADDPAREEALSFALIEGRGLPQDIPRAVAMLEPRLLSGDMSAASSLARALVLNPGAEMSQEALSRIYEAVLLARADRNGVEPSLTETLTKRLSPAEIAVAEAVAAESWRQSESGRQADTAETASLAARDWAALRRLAYAYYEGIGRPRNLQRAYALANIAAAGDDKAARLLRDKLARARATGDVIWPEDETGRLIASLWDEVLPQPADSAGEGASPESARSEGSSAPEDAGTNDDEEETGAQ</sequence>
<proteinExistence type="predicted"/>
<keyword evidence="4" id="KW-1185">Reference proteome</keyword>
<reference evidence="3 4" key="1">
    <citation type="submission" date="2017-04" db="EMBL/GenBank/DDBJ databases">
        <authorList>
            <person name="Afonso C.L."/>
            <person name="Miller P.J."/>
            <person name="Scott M.A."/>
            <person name="Spackman E."/>
            <person name="Goraichik I."/>
            <person name="Dimitrov K.M."/>
            <person name="Suarez D.L."/>
            <person name="Swayne D.E."/>
        </authorList>
    </citation>
    <scope>NUCLEOTIDE SEQUENCE [LARGE SCALE GENOMIC DNA]</scope>
    <source>
        <strain evidence="3 4">CGMCC 1.10972</strain>
    </source>
</reference>
<evidence type="ECO:0000313" key="4">
    <source>
        <dbReference type="Proteomes" id="UP000192656"/>
    </source>
</evidence>
<dbReference type="InterPro" id="IPR011990">
    <property type="entry name" value="TPR-like_helical_dom_sf"/>
</dbReference>
<feature type="compositionally biased region" description="Acidic residues" evidence="1">
    <location>
        <begin position="571"/>
        <end position="582"/>
    </location>
</feature>
<evidence type="ECO:0000256" key="1">
    <source>
        <dbReference type="SAM" id="MobiDB-lite"/>
    </source>
</evidence>
<feature type="signal peptide" evidence="2">
    <location>
        <begin position="1"/>
        <end position="27"/>
    </location>
</feature>
<dbReference type="Gene3D" id="1.25.40.10">
    <property type="entry name" value="Tetratricopeptide repeat domain"/>
    <property type="match status" value="1"/>
</dbReference>
<dbReference type="SUPFAM" id="SSF81901">
    <property type="entry name" value="HCP-like"/>
    <property type="match status" value="1"/>
</dbReference>
<dbReference type="AlphaFoldDB" id="A0A1W2BT22"/>
<feature type="chain" id="PRO_5012777399" evidence="2">
    <location>
        <begin position="28"/>
        <end position="582"/>
    </location>
</feature>
<name>A0A1W2BT22_9HYPH</name>
<feature type="region of interest" description="Disordered" evidence="1">
    <location>
        <begin position="544"/>
        <end position="582"/>
    </location>
</feature>
<keyword evidence="2" id="KW-0732">Signal</keyword>
<dbReference type="OrthoDB" id="7913762at2"/>
<accession>A0A1W2BT22</accession>
<dbReference type="Proteomes" id="UP000192656">
    <property type="component" value="Unassembled WGS sequence"/>
</dbReference>
<gene>
    <name evidence="3" type="ORF">SAMN06297251_107101</name>
</gene>
<evidence type="ECO:0000313" key="3">
    <source>
        <dbReference type="EMBL" id="SMC75742.1"/>
    </source>
</evidence>